<evidence type="ECO:0000256" key="4">
    <source>
        <dbReference type="ARBA" id="ARBA00022729"/>
    </source>
</evidence>
<dbReference type="CDD" id="cd09597">
    <property type="entry name" value="M4_TLP"/>
    <property type="match status" value="1"/>
</dbReference>
<keyword evidence="5 8" id="KW-0378">Hydrolase</keyword>
<keyword evidence="2 8" id="KW-0645">Protease</keyword>
<dbReference type="InterPro" id="IPR023612">
    <property type="entry name" value="Peptidase_M4"/>
</dbReference>
<reference evidence="12 13" key="1">
    <citation type="submission" date="2024-10" db="EMBL/GenBank/DDBJ databases">
        <title>The Natural Products Discovery Center: Release of the First 8490 Sequenced Strains for Exploring Actinobacteria Biosynthetic Diversity.</title>
        <authorList>
            <person name="Kalkreuter E."/>
            <person name="Kautsar S.A."/>
            <person name="Yang D."/>
            <person name="Bader C.D."/>
            <person name="Teijaro C.N."/>
            <person name="Fluegel L."/>
            <person name="Davis C.M."/>
            <person name="Simpson J.R."/>
            <person name="Lauterbach L."/>
            <person name="Steele A.D."/>
            <person name="Gui C."/>
            <person name="Meng S."/>
            <person name="Li G."/>
            <person name="Viehrig K."/>
            <person name="Ye F."/>
            <person name="Su P."/>
            <person name="Kiefer A.F."/>
            <person name="Nichols A."/>
            <person name="Cepeda A.J."/>
            <person name="Yan W."/>
            <person name="Fan B."/>
            <person name="Jiang Y."/>
            <person name="Adhikari A."/>
            <person name="Zheng C.-J."/>
            <person name="Schuster L."/>
            <person name="Cowan T.M."/>
            <person name="Smanski M.J."/>
            <person name="Chevrette M.G."/>
            <person name="De Carvalho L.P.S."/>
            <person name="Shen B."/>
        </authorList>
    </citation>
    <scope>NUCLEOTIDE SEQUENCE [LARGE SCALE GENOMIC DNA]</scope>
    <source>
        <strain evidence="12 13">NPDC048320</strain>
    </source>
</reference>
<comment type="similarity">
    <text evidence="1 8">Belongs to the peptidase M4 family.</text>
</comment>
<comment type="cofactor">
    <cofactor evidence="8">
        <name>Zn(2+)</name>
        <dbReference type="ChEBI" id="CHEBI:29105"/>
    </cofactor>
</comment>
<dbReference type="Gene3D" id="1.10.390.10">
    <property type="entry name" value="Neutral Protease Domain 2"/>
    <property type="match status" value="1"/>
</dbReference>
<dbReference type="InterPro" id="IPR011096">
    <property type="entry name" value="FTP_domain"/>
</dbReference>
<organism evidence="12 13">
    <name type="scientific">Streptomyces cinerochromogenes</name>
    <dbReference type="NCBI Taxonomy" id="66422"/>
    <lineage>
        <taxon>Bacteria</taxon>
        <taxon>Bacillati</taxon>
        <taxon>Actinomycetota</taxon>
        <taxon>Actinomycetes</taxon>
        <taxon>Kitasatosporales</taxon>
        <taxon>Streptomycetaceae</taxon>
        <taxon>Streptomyces</taxon>
    </lineage>
</organism>
<evidence type="ECO:0000259" key="10">
    <source>
        <dbReference type="Pfam" id="PF02868"/>
    </source>
</evidence>
<evidence type="ECO:0000259" key="11">
    <source>
        <dbReference type="Pfam" id="PF07504"/>
    </source>
</evidence>
<dbReference type="Pfam" id="PF07504">
    <property type="entry name" value="FTP"/>
    <property type="match status" value="1"/>
</dbReference>
<feature type="domain" description="Peptidase M4 C-terminal" evidence="10">
    <location>
        <begin position="371"/>
        <end position="545"/>
    </location>
</feature>
<dbReference type="RefSeq" id="WP_392816916.1">
    <property type="nucleotide sequence ID" value="NZ_JBICYV010000004.1"/>
</dbReference>
<dbReference type="PANTHER" id="PTHR33794">
    <property type="entry name" value="BACILLOLYSIN"/>
    <property type="match status" value="1"/>
</dbReference>
<dbReference type="InterPro" id="IPR027268">
    <property type="entry name" value="Peptidase_M4/M1_CTD_sf"/>
</dbReference>
<feature type="signal peptide" evidence="8">
    <location>
        <begin position="1"/>
        <end position="35"/>
    </location>
</feature>
<feature type="domain" description="Peptidase M4" evidence="9">
    <location>
        <begin position="219"/>
        <end position="368"/>
    </location>
</feature>
<keyword evidence="6 8" id="KW-0862">Zinc</keyword>
<dbReference type="PANTHER" id="PTHR33794:SF1">
    <property type="entry name" value="BACILLOLYSIN"/>
    <property type="match status" value="1"/>
</dbReference>
<evidence type="ECO:0000256" key="1">
    <source>
        <dbReference type="ARBA" id="ARBA00009388"/>
    </source>
</evidence>
<evidence type="ECO:0000256" key="7">
    <source>
        <dbReference type="ARBA" id="ARBA00023049"/>
    </source>
</evidence>
<dbReference type="Gene3D" id="3.10.450.490">
    <property type="match status" value="1"/>
</dbReference>
<protein>
    <recommendedName>
        <fullName evidence="8">Neutral metalloproteinase</fullName>
        <ecNumber evidence="8">3.4.24.-</ecNumber>
    </recommendedName>
</protein>
<feature type="chain" id="PRO_5044977541" description="Neutral metalloproteinase" evidence="8">
    <location>
        <begin position="36"/>
        <end position="546"/>
    </location>
</feature>
<evidence type="ECO:0000256" key="3">
    <source>
        <dbReference type="ARBA" id="ARBA00022723"/>
    </source>
</evidence>
<comment type="function">
    <text evidence="8">Extracellular zinc metalloprotease.</text>
</comment>
<keyword evidence="7 8" id="KW-0482">Metalloprotease</keyword>
<dbReference type="Pfam" id="PF01447">
    <property type="entry name" value="Peptidase_M4"/>
    <property type="match status" value="1"/>
</dbReference>
<evidence type="ECO:0000256" key="2">
    <source>
        <dbReference type="ARBA" id="ARBA00022670"/>
    </source>
</evidence>
<evidence type="ECO:0000259" key="9">
    <source>
        <dbReference type="Pfam" id="PF01447"/>
    </source>
</evidence>
<evidence type="ECO:0000256" key="8">
    <source>
        <dbReference type="RuleBase" id="RU366073"/>
    </source>
</evidence>
<name>A0ABW7B3Q0_9ACTN</name>
<dbReference type="Gene3D" id="3.10.450.40">
    <property type="match status" value="1"/>
</dbReference>
<dbReference type="Proteomes" id="UP001604267">
    <property type="component" value="Unassembled WGS sequence"/>
</dbReference>
<comment type="subcellular location">
    <subcellularLocation>
        <location evidence="8">Secreted</location>
    </subcellularLocation>
</comment>
<dbReference type="InterPro" id="IPR001570">
    <property type="entry name" value="Peptidase_M4_C_domain"/>
</dbReference>
<dbReference type="EC" id="3.4.24.-" evidence="8"/>
<evidence type="ECO:0000313" key="12">
    <source>
        <dbReference type="EMBL" id="MFG3010718.1"/>
    </source>
</evidence>
<keyword evidence="13" id="KW-1185">Reference proteome</keyword>
<gene>
    <name evidence="12" type="ORF">ACGFZB_09695</name>
</gene>
<dbReference type="PRINTS" id="PR00730">
    <property type="entry name" value="THERMOLYSIN"/>
</dbReference>
<dbReference type="Pfam" id="PF02868">
    <property type="entry name" value="Peptidase_M4_C"/>
    <property type="match status" value="1"/>
</dbReference>
<keyword evidence="8" id="KW-0964">Secreted</keyword>
<keyword evidence="4 8" id="KW-0732">Signal</keyword>
<dbReference type="InterPro" id="IPR013856">
    <property type="entry name" value="Peptidase_M4_domain"/>
</dbReference>
<sequence length="546" mass="56376">MSPLYARHKGTTLAIATAVAAGALLATGVTTSASAQPTAKPLAAAPTQLSAAARTTLLQHAQADAADTAHAIGLGAKEKLVVKDVVKDADGTLHTRYERTYAGLPVLGGDLIVHTAKSGKTQGVTKAAKSAIKVSSLKPQITAAKAEKQAVSAARTLGSAKTAADGARKVIWAGSGKPVLAYETVVGGFQDDGTPNQLHVITDAATGKKLYEYQGIENATGKTLYSGTVTLNSVQSGSTYQLTDSARGNHKTYNLARKTSGTGTLVANSTNVFGTGTASTSSSDQTAAADAAYGAAETWDFYKSTFGRSGIKNNGVGAYSRVHYGNAYVNAFWDDSCFCMTYGDGSGNADPLTSLDVAGHEMSHGVTSNTAGLNYSGESGGLNEATSDIFGTGVEFFANNASDPGDYLIGEKIDINGDGTPLRYMDKPSKDGGSADYWSSTVGNKDVHYSSGVANHFFYLLSEGSGSKTINGVSYNSPTYNGSTVTGIGRAKALQIWYKALTTYMTSTTNYKAARTATLNAASALYGSTSTEYKAVAAAWSAVNVS</sequence>
<dbReference type="SUPFAM" id="SSF55486">
    <property type="entry name" value="Metalloproteases ('zincins'), catalytic domain"/>
    <property type="match status" value="1"/>
</dbReference>
<comment type="caution">
    <text evidence="12">The sequence shown here is derived from an EMBL/GenBank/DDBJ whole genome shotgun (WGS) entry which is preliminary data.</text>
</comment>
<evidence type="ECO:0000256" key="6">
    <source>
        <dbReference type="ARBA" id="ARBA00022833"/>
    </source>
</evidence>
<dbReference type="InterPro" id="IPR050728">
    <property type="entry name" value="Zinc_Metalloprotease_M4"/>
</dbReference>
<proteinExistence type="inferred from homology"/>
<evidence type="ECO:0000256" key="5">
    <source>
        <dbReference type="ARBA" id="ARBA00022801"/>
    </source>
</evidence>
<feature type="domain" description="FTP" evidence="11">
    <location>
        <begin position="79"/>
        <end position="126"/>
    </location>
</feature>
<dbReference type="Gene3D" id="3.10.170.10">
    <property type="match status" value="1"/>
</dbReference>
<dbReference type="EMBL" id="JBICYV010000004">
    <property type="protein sequence ID" value="MFG3010718.1"/>
    <property type="molecule type" value="Genomic_DNA"/>
</dbReference>
<accession>A0ABW7B3Q0</accession>
<evidence type="ECO:0000313" key="13">
    <source>
        <dbReference type="Proteomes" id="UP001604267"/>
    </source>
</evidence>
<keyword evidence="3" id="KW-0479">Metal-binding</keyword>